<feature type="transmembrane region" description="Helical" evidence="6">
    <location>
        <begin position="185"/>
        <end position="205"/>
    </location>
</feature>
<dbReference type="InterPro" id="IPR011701">
    <property type="entry name" value="MFS"/>
</dbReference>
<feature type="transmembrane region" description="Helical" evidence="6">
    <location>
        <begin position="217"/>
        <end position="236"/>
    </location>
</feature>
<evidence type="ECO:0000256" key="5">
    <source>
        <dbReference type="ARBA" id="ARBA00023251"/>
    </source>
</evidence>
<dbReference type="AlphaFoldDB" id="A0A1T3NXR7"/>
<dbReference type="InterPro" id="IPR001958">
    <property type="entry name" value="Tet-R_TetA/multi-R_MdtG-like"/>
</dbReference>
<dbReference type="InterPro" id="IPR020846">
    <property type="entry name" value="MFS_dom"/>
</dbReference>
<dbReference type="InterPro" id="IPR036259">
    <property type="entry name" value="MFS_trans_sf"/>
</dbReference>
<accession>A0A1T3NXR7</accession>
<feature type="transmembrane region" description="Helical" evidence="6">
    <location>
        <begin position="94"/>
        <end position="112"/>
    </location>
</feature>
<feature type="domain" description="Major facilitator superfamily (MFS) profile" evidence="7">
    <location>
        <begin position="27"/>
        <end position="494"/>
    </location>
</feature>
<dbReference type="GO" id="GO:0005886">
    <property type="term" value="C:plasma membrane"/>
    <property type="evidence" value="ECO:0007669"/>
    <property type="project" value="UniProtKB-SubCell"/>
</dbReference>
<reference evidence="8 9" key="1">
    <citation type="submission" date="2017-03" db="EMBL/GenBank/DDBJ databases">
        <title>Draft genome sequence of Streptomyces scabrisporus NF3, endophyte isolated from Amphipterygium adstringens.</title>
        <authorList>
            <person name="Vazquez M."/>
            <person name="Ceapa C.D."/>
            <person name="Rodriguez Luna D."/>
            <person name="Sanchez Esquivel S."/>
        </authorList>
    </citation>
    <scope>NUCLEOTIDE SEQUENCE [LARGE SCALE GENOMIC DNA]</scope>
    <source>
        <strain evidence="8 9">NF3</strain>
    </source>
</reference>
<feature type="transmembrane region" description="Helical" evidence="6">
    <location>
        <begin position="25"/>
        <end position="45"/>
    </location>
</feature>
<dbReference type="SUPFAM" id="SSF103473">
    <property type="entry name" value="MFS general substrate transporter"/>
    <property type="match status" value="1"/>
</dbReference>
<keyword evidence="4 6" id="KW-0472">Membrane</keyword>
<dbReference type="GO" id="GO:0046677">
    <property type="term" value="P:response to antibiotic"/>
    <property type="evidence" value="ECO:0007669"/>
    <property type="project" value="UniProtKB-KW"/>
</dbReference>
<feature type="transmembrane region" description="Helical" evidence="6">
    <location>
        <begin position="468"/>
        <end position="489"/>
    </location>
</feature>
<dbReference type="Pfam" id="PF07690">
    <property type="entry name" value="MFS_1"/>
    <property type="match status" value="1"/>
</dbReference>
<evidence type="ECO:0000259" key="7">
    <source>
        <dbReference type="PROSITE" id="PS50850"/>
    </source>
</evidence>
<evidence type="ECO:0000256" key="4">
    <source>
        <dbReference type="ARBA" id="ARBA00023136"/>
    </source>
</evidence>
<evidence type="ECO:0000256" key="6">
    <source>
        <dbReference type="SAM" id="Phobius"/>
    </source>
</evidence>
<dbReference type="PRINTS" id="PR01035">
    <property type="entry name" value="TCRTETA"/>
</dbReference>
<dbReference type="Gene3D" id="1.20.1250.20">
    <property type="entry name" value="MFS general substrate transporter like domains"/>
    <property type="match status" value="1"/>
</dbReference>
<evidence type="ECO:0000313" key="9">
    <source>
        <dbReference type="Proteomes" id="UP000190037"/>
    </source>
</evidence>
<evidence type="ECO:0000313" key="8">
    <source>
        <dbReference type="EMBL" id="OPC81646.1"/>
    </source>
</evidence>
<dbReference type="PROSITE" id="PS50850">
    <property type="entry name" value="MFS"/>
    <property type="match status" value="1"/>
</dbReference>
<dbReference type="Gene3D" id="1.20.1720.10">
    <property type="entry name" value="Multidrug resistance protein D"/>
    <property type="match status" value="1"/>
</dbReference>
<feature type="transmembrane region" description="Helical" evidence="6">
    <location>
        <begin position="356"/>
        <end position="375"/>
    </location>
</feature>
<protein>
    <submittedName>
        <fullName evidence="8">MFS transporter</fullName>
    </submittedName>
</protein>
<feature type="transmembrane region" description="Helical" evidence="6">
    <location>
        <begin position="387"/>
        <end position="412"/>
    </location>
</feature>
<feature type="transmembrane region" description="Helical" evidence="6">
    <location>
        <begin position="118"/>
        <end position="139"/>
    </location>
</feature>
<organism evidence="8 9">
    <name type="scientific">Embleya scabrispora</name>
    <dbReference type="NCBI Taxonomy" id="159449"/>
    <lineage>
        <taxon>Bacteria</taxon>
        <taxon>Bacillati</taxon>
        <taxon>Actinomycetota</taxon>
        <taxon>Actinomycetes</taxon>
        <taxon>Kitasatosporales</taxon>
        <taxon>Streptomycetaceae</taxon>
        <taxon>Embleya</taxon>
    </lineage>
</organism>
<keyword evidence="9" id="KW-1185">Reference proteome</keyword>
<evidence type="ECO:0000256" key="1">
    <source>
        <dbReference type="ARBA" id="ARBA00004651"/>
    </source>
</evidence>
<evidence type="ECO:0000256" key="2">
    <source>
        <dbReference type="ARBA" id="ARBA00022692"/>
    </source>
</evidence>
<dbReference type="RefSeq" id="WP_078975925.1">
    <property type="nucleotide sequence ID" value="NZ_MWQN01000001.1"/>
</dbReference>
<evidence type="ECO:0000256" key="3">
    <source>
        <dbReference type="ARBA" id="ARBA00022989"/>
    </source>
</evidence>
<keyword evidence="2 6" id="KW-0812">Transmembrane</keyword>
<dbReference type="GO" id="GO:0022857">
    <property type="term" value="F:transmembrane transporter activity"/>
    <property type="evidence" value="ECO:0007669"/>
    <property type="project" value="InterPro"/>
</dbReference>
<feature type="transmembrane region" description="Helical" evidence="6">
    <location>
        <begin position="290"/>
        <end position="315"/>
    </location>
</feature>
<comment type="subcellular location">
    <subcellularLocation>
        <location evidence="1">Cell membrane</location>
        <topology evidence="1">Multi-pass membrane protein</topology>
    </subcellularLocation>
</comment>
<sequence>MDTDVTYAAPAAAETGKRTSYRLRWFGLAVVMGADIMDLLDATIVNVAGPGIRDALGGNSTHLQWFSAAYTLAFAMFLITGARLGDILGRRRMFLLGATAFTVTSALCGLAQSPEVLIGARGLQGLAAAVMVPQGLGLIRDMFDESEVGAAFAVFGPSMGLAAVLGPILGGVVMDADLFGLGWRAVFVVNVPLGLFALAAGARVIPRPEPSTTTRRPGLDLVGVVLVTAAMMLLVYPLVQGREAGWPAWTFGCLAASLPVLGLFAWYEVRTTRAGRDALVEVSLFANRAFTGALAVGLMMFASMIGLMLVLGVYLQIGLGWSATHAALALIPWSLGSTVGAGLAGAVLAAKYGRRVLHAGLVVGLLGVLGTAATITMHDGPVNTWILLPATAVAGFGFGLLMAPFFGIALAGVADSEVGSASGVLNAVQQLAGALGVALFGTLFFTHVEDNAPAAHTLDAVRGVFDDAFTIGALGSAAALAVAWGLAFLMPRFERPPGAEGAAGH</sequence>
<dbReference type="STRING" id="159449.B4N89_12440"/>
<gene>
    <name evidence="8" type="ORF">B4N89_12440</name>
</gene>
<keyword evidence="5" id="KW-0046">Antibiotic resistance</keyword>
<feature type="transmembrane region" description="Helical" evidence="6">
    <location>
        <begin position="151"/>
        <end position="173"/>
    </location>
</feature>
<feature type="transmembrane region" description="Helical" evidence="6">
    <location>
        <begin position="65"/>
        <end position="82"/>
    </location>
</feature>
<dbReference type="PANTHER" id="PTHR42718">
    <property type="entry name" value="MAJOR FACILITATOR SUPERFAMILY MULTIDRUG TRANSPORTER MFSC"/>
    <property type="match status" value="1"/>
</dbReference>
<comment type="caution">
    <text evidence="8">The sequence shown here is derived from an EMBL/GenBank/DDBJ whole genome shotgun (WGS) entry which is preliminary data.</text>
</comment>
<dbReference type="PANTHER" id="PTHR42718:SF39">
    <property type="entry name" value="ACTINORHODIN TRANSPORTER-RELATED"/>
    <property type="match status" value="1"/>
</dbReference>
<dbReference type="OrthoDB" id="783189at2"/>
<feature type="transmembrane region" description="Helical" evidence="6">
    <location>
        <begin position="248"/>
        <end position="269"/>
    </location>
</feature>
<keyword evidence="3 6" id="KW-1133">Transmembrane helix</keyword>
<name>A0A1T3NXR7_9ACTN</name>
<feature type="transmembrane region" description="Helical" evidence="6">
    <location>
        <begin position="327"/>
        <end position="349"/>
    </location>
</feature>
<proteinExistence type="predicted"/>
<feature type="transmembrane region" description="Helical" evidence="6">
    <location>
        <begin position="424"/>
        <end position="448"/>
    </location>
</feature>
<dbReference type="Proteomes" id="UP000190037">
    <property type="component" value="Unassembled WGS sequence"/>
</dbReference>
<dbReference type="EMBL" id="MWQN01000001">
    <property type="protein sequence ID" value="OPC81646.1"/>
    <property type="molecule type" value="Genomic_DNA"/>
</dbReference>
<dbReference type="CDD" id="cd17321">
    <property type="entry name" value="MFS_MMR_MDR_like"/>
    <property type="match status" value="1"/>
</dbReference>